<reference evidence="3" key="2">
    <citation type="submission" date="2020-09" db="EMBL/GenBank/DDBJ databases">
        <authorList>
            <person name="Sun Q."/>
            <person name="Zhou Y."/>
        </authorList>
    </citation>
    <scope>NUCLEOTIDE SEQUENCE</scope>
    <source>
        <strain evidence="3">CGMCC 4.7308</strain>
    </source>
</reference>
<organism evidence="3 4">
    <name type="scientific">Nakamurella endophytica</name>
    <dbReference type="NCBI Taxonomy" id="1748367"/>
    <lineage>
        <taxon>Bacteria</taxon>
        <taxon>Bacillati</taxon>
        <taxon>Actinomycetota</taxon>
        <taxon>Actinomycetes</taxon>
        <taxon>Nakamurellales</taxon>
        <taxon>Nakamurellaceae</taxon>
        <taxon>Nakamurella</taxon>
    </lineage>
</organism>
<name>A0A917T5P0_9ACTN</name>
<gene>
    <name evidence="3" type="ORF">GCM10011594_31180</name>
</gene>
<dbReference type="Proteomes" id="UP000655208">
    <property type="component" value="Unassembled WGS sequence"/>
</dbReference>
<proteinExistence type="predicted"/>
<dbReference type="CDD" id="cd00293">
    <property type="entry name" value="USP-like"/>
    <property type="match status" value="1"/>
</dbReference>
<sequence length="194" mass="19733">MTTGAPSGDRPRIVVAISPRSGSPEALRWAVGEAERRGAEVEAVMAWRPPRPPSVPGNRPPAMLVTEQEPDPEQAAQERLSALVAAAVGPDADVRCRPMHGGARSVLLRAATGAEMLVLDAPRVSKISVPGARLLAPRIMFASPCPVVLMPAGASGAAGELRRAAAGLASAAVHAAGTAGRPGLPPVPRSGPVP</sequence>
<feature type="region of interest" description="Disordered" evidence="1">
    <location>
        <begin position="44"/>
        <end position="65"/>
    </location>
</feature>
<dbReference type="Gene3D" id="3.40.50.12370">
    <property type="match status" value="1"/>
</dbReference>
<dbReference type="Pfam" id="PF00582">
    <property type="entry name" value="Usp"/>
    <property type="match status" value="1"/>
</dbReference>
<dbReference type="RefSeq" id="WP_188943085.1">
    <property type="nucleotide sequence ID" value="NZ_BMNA01000006.1"/>
</dbReference>
<comment type="caution">
    <text evidence="3">The sequence shown here is derived from an EMBL/GenBank/DDBJ whole genome shotgun (WGS) entry which is preliminary data.</text>
</comment>
<evidence type="ECO:0000256" key="1">
    <source>
        <dbReference type="SAM" id="MobiDB-lite"/>
    </source>
</evidence>
<reference evidence="3" key="1">
    <citation type="journal article" date="2014" name="Int. J. Syst. Evol. Microbiol.">
        <title>Complete genome sequence of Corynebacterium casei LMG S-19264T (=DSM 44701T), isolated from a smear-ripened cheese.</title>
        <authorList>
            <consortium name="US DOE Joint Genome Institute (JGI-PGF)"/>
            <person name="Walter F."/>
            <person name="Albersmeier A."/>
            <person name="Kalinowski J."/>
            <person name="Ruckert C."/>
        </authorList>
    </citation>
    <scope>NUCLEOTIDE SEQUENCE</scope>
    <source>
        <strain evidence="3">CGMCC 4.7308</strain>
    </source>
</reference>
<evidence type="ECO:0000313" key="3">
    <source>
        <dbReference type="EMBL" id="GGM09037.1"/>
    </source>
</evidence>
<feature type="domain" description="UspA" evidence="2">
    <location>
        <begin position="12"/>
        <end position="123"/>
    </location>
</feature>
<evidence type="ECO:0000313" key="4">
    <source>
        <dbReference type="Proteomes" id="UP000655208"/>
    </source>
</evidence>
<dbReference type="InterPro" id="IPR006016">
    <property type="entry name" value="UspA"/>
</dbReference>
<accession>A0A917T5P0</accession>
<dbReference type="EMBL" id="BMNA01000006">
    <property type="protein sequence ID" value="GGM09037.1"/>
    <property type="molecule type" value="Genomic_DNA"/>
</dbReference>
<feature type="compositionally biased region" description="Pro residues" evidence="1">
    <location>
        <begin position="49"/>
        <end position="59"/>
    </location>
</feature>
<dbReference type="AlphaFoldDB" id="A0A917T5P0"/>
<keyword evidence="4" id="KW-1185">Reference proteome</keyword>
<evidence type="ECO:0000259" key="2">
    <source>
        <dbReference type="Pfam" id="PF00582"/>
    </source>
</evidence>
<protein>
    <recommendedName>
        <fullName evidence="2">UspA domain-containing protein</fullName>
    </recommendedName>
</protein>
<dbReference type="SUPFAM" id="SSF52402">
    <property type="entry name" value="Adenine nucleotide alpha hydrolases-like"/>
    <property type="match status" value="1"/>
</dbReference>